<evidence type="ECO:0000313" key="9">
    <source>
        <dbReference type="EMBL" id="GIY81425.1"/>
    </source>
</evidence>
<dbReference type="InterPro" id="IPR000253">
    <property type="entry name" value="FHA_dom"/>
</dbReference>
<dbReference type="CDD" id="cd18808">
    <property type="entry name" value="SF1_C_Upf1"/>
    <property type="match status" value="1"/>
</dbReference>
<evidence type="ECO:0000256" key="3">
    <source>
        <dbReference type="ARBA" id="ARBA00022801"/>
    </source>
</evidence>
<dbReference type="SUPFAM" id="SSF49879">
    <property type="entry name" value="SMAD/FHA domain"/>
    <property type="match status" value="1"/>
</dbReference>
<dbReference type="PANTHER" id="PTHR43788">
    <property type="entry name" value="DNA2/NAM7 HELICASE FAMILY MEMBER"/>
    <property type="match status" value="1"/>
</dbReference>
<dbReference type="Proteomes" id="UP001054837">
    <property type="component" value="Unassembled WGS sequence"/>
</dbReference>
<keyword evidence="10" id="KW-1185">Reference proteome</keyword>
<evidence type="ECO:0000256" key="4">
    <source>
        <dbReference type="ARBA" id="ARBA00022806"/>
    </source>
</evidence>
<feature type="compositionally biased region" description="Basic and acidic residues" evidence="7">
    <location>
        <begin position="609"/>
        <end position="620"/>
    </location>
</feature>
<dbReference type="GO" id="GO:0005524">
    <property type="term" value="F:ATP binding"/>
    <property type="evidence" value="ECO:0007669"/>
    <property type="project" value="UniProtKB-KW"/>
</dbReference>
<comment type="similarity">
    <text evidence="1">Belongs to the DNA2/NAM7 helicase family.</text>
</comment>
<feature type="region of interest" description="Disordered" evidence="7">
    <location>
        <begin position="417"/>
        <end position="449"/>
    </location>
</feature>
<keyword evidence="2" id="KW-0547">Nucleotide-binding</keyword>
<dbReference type="InterPro" id="IPR050534">
    <property type="entry name" value="Coronavir_polyprotein_1ab"/>
</dbReference>
<feature type="compositionally biased region" description="Polar residues" evidence="7">
    <location>
        <begin position="677"/>
        <end position="688"/>
    </location>
</feature>
<keyword evidence="4 9" id="KW-0347">Helicase</keyword>
<dbReference type="InterPro" id="IPR047187">
    <property type="entry name" value="SF1_C_Upf1"/>
</dbReference>
<dbReference type="GO" id="GO:0016787">
    <property type="term" value="F:hydrolase activity"/>
    <property type="evidence" value="ECO:0007669"/>
    <property type="project" value="UniProtKB-KW"/>
</dbReference>
<feature type="region of interest" description="Disordered" evidence="7">
    <location>
        <begin position="114"/>
        <end position="146"/>
    </location>
</feature>
<feature type="coiled-coil region" evidence="6">
    <location>
        <begin position="1287"/>
        <end position="1343"/>
    </location>
</feature>
<feature type="domain" description="FHA" evidence="8">
    <location>
        <begin position="25"/>
        <end position="73"/>
    </location>
</feature>
<feature type="compositionally biased region" description="Basic and acidic residues" evidence="7">
    <location>
        <begin position="689"/>
        <end position="703"/>
    </location>
</feature>
<evidence type="ECO:0000256" key="1">
    <source>
        <dbReference type="ARBA" id="ARBA00007913"/>
    </source>
</evidence>
<gene>
    <name evidence="9" type="primary">sen1</name>
    <name evidence="9" type="ORF">CDAR_434081</name>
</gene>
<dbReference type="GO" id="GO:0043139">
    <property type="term" value="F:5'-3' DNA helicase activity"/>
    <property type="evidence" value="ECO:0007669"/>
    <property type="project" value="TreeGrafter"/>
</dbReference>
<reference evidence="9 10" key="1">
    <citation type="submission" date="2021-06" db="EMBL/GenBank/DDBJ databases">
        <title>Caerostris darwini draft genome.</title>
        <authorList>
            <person name="Kono N."/>
            <person name="Arakawa K."/>
        </authorList>
    </citation>
    <scope>NUCLEOTIDE SEQUENCE [LARGE SCALE GENOMIC DNA]</scope>
</reference>
<dbReference type="InterPro" id="IPR027417">
    <property type="entry name" value="P-loop_NTPase"/>
</dbReference>
<evidence type="ECO:0000256" key="6">
    <source>
        <dbReference type="SAM" id="Coils"/>
    </source>
</evidence>
<dbReference type="CDD" id="cd00060">
    <property type="entry name" value="FHA"/>
    <property type="match status" value="1"/>
</dbReference>
<sequence>MEYFLKEINPQADKPILICLNSNEVTVGRHSIVSLTRFNRVSRYHALFSKRNGSWFVKDLGSLNKLYVNFKEVHSEWGPLEIGDIIGLGTPSCSEDGGFVCVFALKTRVKMENVDENESKNPASSTNQQYPLQNSTSLQGLKNKSEIKQEITSPDLKKEIIQVDDNDCSLEHNTLSSLPESFNGVVTYLNGHNCKTEDSIALKPNKISEFKQSVKINEDEHYSQKFANSNEFPSNINIRVDGTEPLDKGEVNSLNALNTRHSSNKHNNSELSVKNYLINVTNKCSDGSKSNNSKFHNSVCQSSVTKKTMRQKHKYLFLRRHMKNCCVRLIKCDSELFQWPHDVKRQNFQKLFKSMKSSENIYHQKTSENIQTATENKNLPNLLESSYKRSNISKDVKENECKSLALQLHVKKNKIFSSDSEVSEDERKKTTIKKNKGKSNNLKSKDSNLKKNITKIDKTKMANHKSHYRNDSLKATEVPLARKKFISKKRKHFENSENSSASEFEDKILYPSKLVQREETALEIKPSPHILPKENISSKTNASLIKNPLIQNKPKNNELNGCSEINKFNKRKTVGRTLLTDPKPMEPRPKKMRGREEGFQERCSGSTTKIEHSKPRELDQKLSYAKKVKNGSCSMSSTKSANSSSSKKNSSESHFENKQNAAKPSVSSDTHFENRSLKQNTVKPSASSDAHKNIKNVTKDKTKSSVPRRPSSYGSRMGFLIDMESKENKEDKSTPHKSKTKIPDKNAKKTEPVKPVSVEKPKLQKKSSETQSISKTPNCKPVKIVPGNMHANTKELKKSDEKEVIKDVVPVAESSNSQSELKRINPLLKSNQNSLTKQTFNKTNQLGNNKQVAVVSPVGISTFNSNYKAQQSNSLQPYVEANSLVNESNLPPNRISVQQPFTNHENSATISSSVKANPTSTESDSIKTTDSTPLISINKLNSHSAIEDLIQWNPNWLEEQSKNKKPPPMVSKGGAPLPLKFSCHDSYVKSFYPMIILEIWESLFIESKPLWSENKDWNIFFYIITGIKIQNDFIELYCESVVNEDLSFRPHEGEVILLDIKGEEEGLKRCIFGYIDQHKVEELNFKDESLNIWQKMPNEWLQNAKLWTFNVHIKKTKRHFKTGTINLAHGILNIKKKLQLVDALLALKSSPLLKEILKPSKEIFLSCGLASKTTCTELIQIISDKIKHEKPQSKTILINAPPGTGKTGVIIGIIEKLIFSNAAKNKVLMCAPSDISVDEIGSRLIELNDRCSWKRNSIKFLRFGQLEKISPKLHGYTLSRKVQKMFKEQIKKEVMERDKELEALESKINEVLFKANLKNSRYRKINNETLKKLMDQLKSLKEKNPLSSLDSGSQITYENIALKESNVILSTLDDSMNPLMNKFLKSGQCIYCIVDEASQCTEPEILQCLNSEVSRLILVGDIQQLPPSVSSKYAIKWGFKRSMLERFYKLFKKQYFSVPAFTLTEQHRMQSQICHFPSKYFYSQQLESTMNIDERFIYCPLKPVIIYDILTNTSGNTFQDTETNEALIIAYICSQLLQAVPNASIGVIVTNENLTSLYRNPLSGNDALRNVEVNIVEKYQGKEKDIIIISCINPTSEDETFLACKKKMNVAITRARQCLIICGHISSLTKHPHWTALMDDAKNRKNVISVSSLSQIPVLFMKTVCRMV</sequence>
<evidence type="ECO:0000256" key="7">
    <source>
        <dbReference type="SAM" id="MobiDB-lite"/>
    </source>
</evidence>
<feature type="compositionally biased region" description="Polar residues" evidence="7">
    <location>
        <begin position="658"/>
        <end position="669"/>
    </location>
</feature>
<proteinExistence type="inferred from homology"/>
<dbReference type="Gene3D" id="2.60.200.20">
    <property type="match status" value="1"/>
</dbReference>
<dbReference type="Pfam" id="PF13086">
    <property type="entry name" value="AAA_11"/>
    <property type="match status" value="1"/>
</dbReference>
<comment type="caution">
    <text evidence="9">The sequence shown here is derived from an EMBL/GenBank/DDBJ whole genome shotgun (WGS) entry which is preliminary data.</text>
</comment>
<organism evidence="9 10">
    <name type="scientific">Caerostris darwini</name>
    <dbReference type="NCBI Taxonomy" id="1538125"/>
    <lineage>
        <taxon>Eukaryota</taxon>
        <taxon>Metazoa</taxon>
        <taxon>Ecdysozoa</taxon>
        <taxon>Arthropoda</taxon>
        <taxon>Chelicerata</taxon>
        <taxon>Arachnida</taxon>
        <taxon>Araneae</taxon>
        <taxon>Araneomorphae</taxon>
        <taxon>Entelegynae</taxon>
        <taxon>Araneoidea</taxon>
        <taxon>Araneidae</taxon>
        <taxon>Caerostris</taxon>
    </lineage>
</organism>
<dbReference type="InterPro" id="IPR041677">
    <property type="entry name" value="DNA2/NAM7_AAA_11"/>
</dbReference>
<protein>
    <submittedName>
        <fullName evidence="9">Helicase sen1</fullName>
    </submittedName>
</protein>
<evidence type="ECO:0000313" key="10">
    <source>
        <dbReference type="Proteomes" id="UP001054837"/>
    </source>
</evidence>
<dbReference type="PANTHER" id="PTHR43788:SF16">
    <property type="entry name" value="HELICASE WITH ZINC FINGER 2"/>
    <property type="match status" value="1"/>
</dbReference>
<feature type="compositionally biased region" description="Basic and acidic residues" evidence="7">
    <location>
        <begin position="741"/>
        <end position="768"/>
    </location>
</feature>
<dbReference type="InterPro" id="IPR041679">
    <property type="entry name" value="DNA2/NAM7-like_C"/>
</dbReference>
<feature type="region of interest" description="Disordered" evidence="7">
    <location>
        <begin position="570"/>
        <end position="786"/>
    </location>
</feature>
<keyword evidence="5" id="KW-0067">ATP-binding</keyword>
<dbReference type="SUPFAM" id="SSF52540">
    <property type="entry name" value="P-loop containing nucleoside triphosphate hydrolases"/>
    <property type="match status" value="1"/>
</dbReference>
<dbReference type="Gene3D" id="3.40.50.300">
    <property type="entry name" value="P-loop containing nucleotide triphosphate hydrolases"/>
    <property type="match status" value="2"/>
</dbReference>
<feature type="compositionally biased region" description="Basic and acidic residues" evidence="7">
    <location>
        <begin position="583"/>
        <end position="600"/>
    </location>
</feature>
<dbReference type="SMART" id="SM00240">
    <property type="entry name" value="FHA"/>
    <property type="match status" value="1"/>
</dbReference>
<feature type="compositionally biased region" description="Polar residues" evidence="7">
    <location>
        <begin position="120"/>
        <end position="142"/>
    </location>
</feature>
<dbReference type="Pfam" id="PF13087">
    <property type="entry name" value="AAA_12"/>
    <property type="match status" value="1"/>
</dbReference>
<dbReference type="Pfam" id="PF00498">
    <property type="entry name" value="FHA"/>
    <property type="match status" value="1"/>
</dbReference>
<dbReference type="EMBL" id="BPLQ01014614">
    <property type="protein sequence ID" value="GIY81425.1"/>
    <property type="molecule type" value="Genomic_DNA"/>
</dbReference>
<accession>A0AAV4WH99</accession>
<evidence type="ECO:0000256" key="2">
    <source>
        <dbReference type="ARBA" id="ARBA00022741"/>
    </source>
</evidence>
<name>A0AAV4WH99_9ARAC</name>
<evidence type="ECO:0000256" key="5">
    <source>
        <dbReference type="ARBA" id="ARBA00022840"/>
    </source>
</evidence>
<evidence type="ECO:0000259" key="8">
    <source>
        <dbReference type="PROSITE" id="PS50006"/>
    </source>
</evidence>
<feature type="compositionally biased region" description="Basic and acidic residues" evidence="7">
    <location>
        <begin position="723"/>
        <end position="734"/>
    </location>
</feature>
<dbReference type="InterPro" id="IPR008984">
    <property type="entry name" value="SMAD_FHA_dom_sf"/>
</dbReference>
<feature type="compositionally biased region" description="Low complexity" evidence="7">
    <location>
        <begin position="632"/>
        <end position="648"/>
    </location>
</feature>
<dbReference type="PROSITE" id="PS50006">
    <property type="entry name" value="FHA_DOMAIN"/>
    <property type="match status" value="1"/>
</dbReference>
<keyword evidence="6" id="KW-0175">Coiled coil</keyword>
<keyword evidence="3" id="KW-0378">Hydrolase</keyword>
<feature type="region of interest" description="Disordered" evidence="7">
    <location>
        <begin position="906"/>
        <end position="928"/>
    </location>
</feature>